<dbReference type="EMBL" id="JACHJW010000001">
    <property type="protein sequence ID" value="MBB4956686.1"/>
    <property type="molecule type" value="Genomic_DNA"/>
</dbReference>
<organism evidence="2 3">
    <name type="scientific">Micromonospora polyrhachis</name>
    <dbReference type="NCBI Taxonomy" id="1282883"/>
    <lineage>
        <taxon>Bacteria</taxon>
        <taxon>Bacillati</taxon>
        <taxon>Actinomycetota</taxon>
        <taxon>Actinomycetes</taxon>
        <taxon>Micromonosporales</taxon>
        <taxon>Micromonosporaceae</taxon>
        <taxon>Micromonospora</taxon>
    </lineage>
</organism>
<sequence length="155" mass="16921">MGAKVAPGARAANRRGQRRIRAILPRKPGGIMIIYRDIETARRFLAEAFDFRETTVHTDTTGSVQRIDLTRGTNRITIGQAGVDADGPVPSGDAHLKFTIGNNHWEIGTLLERATAAGARILRVEDDDIFGDCMFTAEDPEGNRWTFTGIVALTG</sequence>
<dbReference type="InterPro" id="IPR029068">
    <property type="entry name" value="Glyas_Bleomycin-R_OHBP_Dase"/>
</dbReference>
<name>A0A7W7WM02_9ACTN</name>
<feature type="domain" description="VOC" evidence="1">
    <location>
        <begin position="27"/>
        <end position="150"/>
    </location>
</feature>
<dbReference type="Proteomes" id="UP000578819">
    <property type="component" value="Unassembled WGS sequence"/>
</dbReference>
<dbReference type="RefSeq" id="WP_184532264.1">
    <property type="nucleotide sequence ID" value="NZ_JACHJW010000001.1"/>
</dbReference>
<evidence type="ECO:0000313" key="3">
    <source>
        <dbReference type="Proteomes" id="UP000578819"/>
    </source>
</evidence>
<dbReference type="InterPro" id="IPR037523">
    <property type="entry name" value="VOC_core"/>
</dbReference>
<dbReference type="AlphaFoldDB" id="A0A7W7WM02"/>
<proteinExistence type="predicted"/>
<gene>
    <name evidence="2" type="ORF">FHR38_000419</name>
</gene>
<dbReference type="Gene3D" id="3.30.720.110">
    <property type="match status" value="1"/>
</dbReference>
<dbReference type="Gene3D" id="3.30.720.120">
    <property type="match status" value="1"/>
</dbReference>
<accession>A0A7W7WM02</accession>
<reference evidence="2 3" key="1">
    <citation type="submission" date="2020-08" db="EMBL/GenBank/DDBJ databases">
        <title>Sequencing the genomes of 1000 actinobacteria strains.</title>
        <authorList>
            <person name="Klenk H.-P."/>
        </authorList>
    </citation>
    <scope>NUCLEOTIDE SEQUENCE [LARGE SCALE GENOMIC DNA]</scope>
    <source>
        <strain evidence="2 3">DSM 45886</strain>
    </source>
</reference>
<evidence type="ECO:0000313" key="2">
    <source>
        <dbReference type="EMBL" id="MBB4956686.1"/>
    </source>
</evidence>
<keyword evidence="3" id="KW-1185">Reference proteome</keyword>
<dbReference type="SUPFAM" id="SSF54593">
    <property type="entry name" value="Glyoxalase/Bleomycin resistance protein/Dihydroxybiphenyl dioxygenase"/>
    <property type="match status" value="1"/>
</dbReference>
<evidence type="ECO:0000259" key="1">
    <source>
        <dbReference type="PROSITE" id="PS51819"/>
    </source>
</evidence>
<comment type="caution">
    <text evidence="2">The sequence shown here is derived from an EMBL/GenBank/DDBJ whole genome shotgun (WGS) entry which is preliminary data.</text>
</comment>
<dbReference type="PROSITE" id="PS51819">
    <property type="entry name" value="VOC"/>
    <property type="match status" value="1"/>
</dbReference>
<dbReference type="InterPro" id="IPR004360">
    <property type="entry name" value="Glyas_Fos-R_dOase_dom"/>
</dbReference>
<dbReference type="Pfam" id="PF00903">
    <property type="entry name" value="Glyoxalase"/>
    <property type="match status" value="1"/>
</dbReference>
<protein>
    <submittedName>
        <fullName evidence="2">Putative glyoxalase superfamily protein PhnB</fullName>
    </submittedName>
</protein>